<keyword evidence="1" id="KW-0812">Transmembrane</keyword>
<dbReference type="EMBL" id="CP009170">
    <property type="protein sequence ID" value="AIS52004.1"/>
    <property type="molecule type" value="Genomic_DNA"/>
</dbReference>
<keyword evidence="3" id="KW-1185">Reference proteome</keyword>
<feature type="transmembrane region" description="Helical" evidence="1">
    <location>
        <begin position="25"/>
        <end position="55"/>
    </location>
</feature>
<dbReference type="Proteomes" id="UP000029669">
    <property type="component" value="Chromosome"/>
</dbReference>
<keyword evidence="1" id="KW-1133">Transmembrane helix</keyword>
<dbReference type="STRING" id="2325.TKV_c08220"/>
<sequence length="236" mass="25871">MGRCIKGGSWPGEALGRMFITFPVFGWFALIVFTLLGGIIFVALLSLISNWMAYLIVKLAKTKIKPFNKVATLKKIIMVGLLWGITGIFARASIGDFRGGFTSESIGEELIKYGGFTWPMSHVIGTIIPILWPPAGVRGRIMLHDFFTVPLRHISRLPYSVGIDLAIWTIGLISWIVMGGRGPGEAIGKMFIAYPCFGVFVFVIFVLLGGIITAGLFYLIMCGVGYLLKKLSKATE</sequence>
<name>A0A097AQ94_THEKI</name>
<dbReference type="OrthoDB" id="9768878at2"/>
<evidence type="ECO:0000313" key="2">
    <source>
        <dbReference type="EMBL" id="AIS52004.1"/>
    </source>
</evidence>
<evidence type="ECO:0000313" key="3">
    <source>
        <dbReference type="Proteomes" id="UP000029669"/>
    </source>
</evidence>
<feature type="transmembrane region" description="Helical" evidence="1">
    <location>
        <begin position="157"/>
        <end position="177"/>
    </location>
</feature>
<evidence type="ECO:0000256" key="1">
    <source>
        <dbReference type="SAM" id="Phobius"/>
    </source>
</evidence>
<organism evidence="2 3">
    <name type="scientific">Thermoanaerobacter kivui</name>
    <name type="common">Acetogenium kivui</name>
    <dbReference type="NCBI Taxonomy" id="2325"/>
    <lineage>
        <taxon>Bacteria</taxon>
        <taxon>Bacillati</taxon>
        <taxon>Bacillota</taxon>
        <taxon>Clostridia</taxon>
        <taxon>Thermoanaerobacterales</taxon>
        <taxon>Thermoanaerobacteraceae</taxon>
        <taxon>Thermoanaerobacter</taxon>
    </lineage>
</organism>
<accession>A0A097AQ94</accession>
<keyword evidence="1" id="KW-0472">Membrane</keyword>
<reference evidence="3" key="1">
    <citation type="journal article" date="2015" name="Genome Announc.">
        <title>Whole-Genome Sequences of 80 Environmental and Clinical Isolates of Burkholderia pseudomallei.</title>
        <authorList>
            <person name="Johnson S.L."/>
            <person name="Baker A.L."/>
            <person name="Chain P.S."/>
            <person name="Currie B.J."/>
            <person name="Daligault H.E."/>
            <person name="Davenport K.W."/>
            <person name="Davis C.B."/>
            <person name="Inglis T.J."/>
            <person name="Kaestli M."/>
            <person name="Koren S."/>
            <person name="Mayo M."/>
            <person name="Merritt A.J."/>
            <person name="Price E.P."/>
            <person name="Sarovich D.S."/>
            <person name="Warner J."/>
            <person name="Rosovitz M.J."/>
        </authorList>
    </citation>
    <scope>NUCLEOTIDE SEQUENCE [LARGE SCALE GENOMIC DNA]</scope>
    <source>
        <strain evidence="3">DSM 2030</strain>
    </source>
</reference>
<feature type="transmembrane region" description="Helical" evidence="1">
    <location>
        <begin position="197"/>
        <end position="228"/>
    </location>
</feature>
<feature type="transmembrane region" description="Helical" evidence="1">
    <location>
        <begin position="76"/>
        <end position="95"/>
    </location>
</feature>
<dbReference type="HOGENOM" id="CLU_1174982_0_0_9"/>
<proteinExistence type="predicted"/>
<dbReference type="RefSeq" id="WP_049684828.1">
    <property type="nucleotide sequence ID" value="NZ_CP009170.1"/>
</dbReference>
<dbReference type="AlphaFoldDB" id="A0A097AQ94"/>
<feature type="transmembrane region" description="Helical" evidence="1">
    <location>
        <begin position="115"/>
        <end position="137"/>
    </location>
</feature>
<gene>
    <name evidence="2" type="ORF">TKV_c08220</name>
</gene>
<dbReference type="KEGG" id="tki:TKV_c08220"/>
<protein>
    <submittedName>
        <fullName evidence="2">Uncharacterized protein</fullName>
    </submittedName>
</protein>